<dbReference type="OrthoDB" id="9814952at2"/>
<evidence type="ECO:0000313" key="3">
    <source>
        <dbReference type="Proteomes" id="UP000307749"/>
    </source>
</evidence>
<dbReference type="InterPro" id="IPR035093">
    <property type="entry name" value="RelE/ParE_toxin_dom_sf"/>
</dbReference>
<dbReference type="InterPro" id="IPR007712">
    <property type="entry name" value="RelE/ParE_toxin"/>
</dbReference>
<accession>A0A4S3KNZ4</accession>
<evidence type="ECO:0000313" key="2">
    <source>
        <dbReference type="EMBL" id="THD10659.1"/>
    </source>
</evidence>
<name>A0A4S3KNZ4_9GAMM</name>
<dbReference type="STRING" id="993689.GCA_002077135_01018"/>
<sequence length="107" mass="12051">MKAYQVVLTPEALNQLRAIERYIAAASGHPMVAERYVDALVSYCESLATFPQRGARRDDIRPGLRLVPYRGSAEVAFVVDEEEVWIIGVFYGGQDYESALLPSDRER</sequence>
<keyword evidence="3" id="KW-1185">Reference proteome</keyword>
<comment type="caution">
    <text evidence="2">The sequence shown here is derived from an EMBL/GenBank/DDBJ whole genome shotgun (WGS) entry which is preliminary data.</text>
</comment>
<protein>
    <submittedName>
        <fullName evidence="2">Plasmid stabilization protein</fullName>
    </submittedName>
</protein>
<dbReference type="Pfam" id="PF05016">
    <property type="entry name" value="ParE_toxin"/>
    <property type="match status" value="1"/>
</dbReference>
<keyword evidence="1" id="KW-1277">Toxin-antitoxin system</keyword>
<gene>
    <name evidence="2" type="ORF">B1806_07315</name>
</gene>
<reference evidence="2 3" key="1">
    <citation type="submission" date="2017-02" db="EMBL/GenBank/DDBJ databases">
        <title>Whole genome sequencing of Metallibacterium scheffleri DSM 24874 (T).</title>
        <authorList>
            <person name="Kumar S."/>
            <person name="Patil P."/>
            <person name="Patil P.B."/>
        </authorList>
    </citation>
    <scope>NUCLEOTIDE SEQUENCE [LARGE SCALE GENOMIC DNA]</scope>
    <source>
        <strain evidence="2 3">DSM 24874</strain>
    </source>
</reference>
<dbReference type="RefSeq" id="WP_081126359.1">
    <property type="nucleotide sequence ID" value="NZ_DAHXOC010000019.1"/>
</dbReference>
<dbReference type="AlphaFoldDB" id="A0A4S3KNZ4"/>
<organism evidence="2 3">
    <name type="scientific">Metallibacterium scheffleri</name>
    <dbReference type="NCBI Taxonomy" id="993689"/>
    <lineage>
        <taxon>Bacteria</taxon>
        <taxon>Pseudomonadati</taxon>
        <taxon>Pseudomonadota</taxon>
        <taxon>Gammaproteobacteria</taxon>
        <taxon>Lysobacterales</taxon>
        <taxon>Rhodanobacteraceae</taxon>
        <taxon>Metallibacterium</taxon>
    </lineage>
</organism>
<dbReference type="Gene3D" id="3.30.2310.20">
    <property type="entry name" value="RelE-like"/>
    <property type="match status" value="1"/>
</dbReference>
<dbReference type="EMBL" id="MWQO01000023">
    <property type="protein sequence ID" value="THD10659.1"/>
    <property type="molecule type" value="Genomic_DNA"/>
</dbReference>
<dbReference type="Proteomes" id="UP000307749">
    <property type="component" value="Unassembled WGS sequence"/>
</dbReference>
<proteinExistence type="predicted"/>
<evidence type="ECO:0000256" key="1">
    <source>
        <dbReference type="ARBA" id="ARBA00022649"/>
    </source>
</evidence>